<organism evidence="2 3">
    <name type="scientific">Paraliobacillus ryukyuensis</name>
    <dbReference type="NCBI Taxonomy" id="200904"/>
    <lineage>
        <taxon>Bacteria</taxon>
        <taxon>Bacillati</taxon>
        <taxon>Bacillota</taxon>
        <taxon>Bacilli</taxon>
        <taxon>Bacillales</taxon>
        <taxon>Bacillaceae</taxon>
        <taxon>Paraliobacillus</taxon>
    </lineage>
</organism>
<reference evidence="2 3" key="1">
    <citation type="submission" date="2018-06" db="EMBL/GenBank/DDBJ databases">
        <title>Genomic Encyclopedia of Type Strains, Phase IV (KMG-IV): sequencing the most valuable type-strain genomes for metagenomic binning, comparative biology and taxonomic classification.</title>
        <authorList>
            <person name="Goeker M."/>
        </authorList>
    </citation>
    <scope>NUCLEOTIDE SEQUENCE [LARGE SCALE GENOMIC DNA]</scope>
    <source>
        <strain evidence="2 3">DSM 15140</strain>
    </source>
</reference>
<feature type="transmembrane region" description="Helical" evidence="1">
    <location>
        <begin position="64"/>
        <end position="88"/>
    </location>
</feature>
<proteinExistence type="predicted"/>
<keyword evidence="1" id="KW-1133">Transmembrane helix</keyword>
<protein>
    <submittedName>
        <fullName evidence="2">Uncharacterized protein DUF1360</fullName>
    </submittedName>
</protein>
<feature type="transmembrane region" description="Helical" evidence="1">
    <location>
        <begin position="6"/>
        <end position="26"/>
    </location>
</feature>
<dbReference type="EMBL" id="QNRI01000003">
    <property type="protein sequence ID" value="RBO99816.1"/>
    <property type="molecule type" value="Genomic_DNA"/>
</dbReference>
<keyword evidence="3" id="KW-1185">Reference proteome</keyword>
<dbReference type="STRING" id="200904.GCA_900168775_03399"/>
<evidence type="ECO:0000313" key="3">
    <source>
        <dbReference type="Proteomes" id="UP000252254"/>
    </source>
</evidence>
<gene>
    <name evidence="2" type="ORF">DES48_103143</name>
</gene>
<keyword evidence="1" id="KW-0472">Membrane</keyword>
<keyword evidence="1" id="KW-0812">Transmembrane</keyword>
<dbReference type="InterPro" id="IPR010773">
    <property type="entry name" value="Mycophage_PG1_Gp7"/>
</dbReference>
<feature type="transmembrane region" description="Helical" evidence="1">
    <location>
        <begin position="94"/>
        <end position="115"/>
    </location>
</feature>
<evidence type="ECO:0000313" key="2">
    <source>
        <dbReference type="EMBL" id="RBO99816.1"/>
    </source>
</evidence>
<evidence type="ECO:0000256" key="1">
    <source>
        <dbReference type="SAM" id="Phobius"/>
    </source>
</evidence>
<name>A0A366EBR9_9BACI</name>
<comment type="caution">
    <text evidence="2">The sequence shown here is derived from an EMBL/GenBank/DDBJ whole genome shotgun (WGS) entry which is preliminary data.</text>
</comment>
<dbReference type="Proteomes" id="UP000252254">
    <property type="component" value="Unassembled WGS sequence"/>
</dbReference>
<dbReference type="AlphaFoldDB" id="A0A366EBR9"/>
<accession>A0A366EBR9</accession>
<sequence length="117" mass="13145">MKTIVLSIFEFVLLGLAVFRCMRLFVFDLVSIKLRQFFQVEEEHVLEDGSVEIIVSGRGKGLRYIIGEMLACHWCVGMWSTLGLYLGYTLVPIVFTPIIYVLAIAGVAGIIQVMISK</sequence>
<dbReference type="Pfam" id="PF07098">
    <property type="entry name" value="DUF1360"/>
    <property type="match status" value="1"/>
</dbReference>